<evidence type="ECO:0008006" key="3">
    <source>
        <dbReference type="Google" id="ProtNLM"/>
    </source>
</evidence>
<dbReference type="Pfam" id="PF05973">
    <property type="entry name" value="Gp49"/>
    <property type="match status" value="1"/>
</dbReference>
<dbReference type="InterPro" id="IPR009241">
    <property type="entry name" value="HigB-like"/>
</dbReference>
<evidence type="ECO:0000313" key="2">
    <source>
        <dbReference type="Proteomes" id="UP000001416"/>
    </source>
</evidence>
<evidence type="ECO:0000313" key="1">
    <source>
        <dbReference type="EMBL" id="CAD85267.1"/>
    </source>
</evidence>
<dbReference type="InterPro" id="IPR014056">
    <property type="entry name" value="TypeIITA-like_toxin_pred"/>
</dbReference>
<dbReference type="PANTHER" id="PTHR41791:SF1">
    <property type="entry name" value="SSL7039 PROTEIN"/>
    <property type="match status" value="1"/>
</dbReference>
<organism evidence="1 2">
    <name type="scientific">Nitrosomonas europaea (strain ATCC 19718 / CIP 103999 / KCTC 2705 / NBRC 14298)</name>
    <dbReference type="NCBI Taxonomy" id="228410"/>
    <lineage>
        <taxon>Bacteria</taxon>
        <taxon>Pseudomonadati</taxon>
        <taxon>Pseudomonadota</taxon>
        <taxon>Betaproteobacteria</taxon>
        <taxon>Nitrosomonadales</taxon>
        <taxon>Nitrosomonadaceae</taxon>
        <taxon>Nitrosomonas</taxon>
    </lineage>
</organism>
<dbReference type="PANTHER" id="PTHR41791">
    <property type="entry name" value="SSL7039 PROTEIN"/>
    <property type="match status" value="1"/>
</dbReference>
<protein>
    <recommendedName>
        <fullName evidence="3">Addiction module killer protein</fullName>
    </recommendedName>
</protein>
<dbReference type="EMBL" id="AL954747">
    <property type="protein sequence ID" value="CAD85267.1"/>
    <property type="molecule type" value="Genomic_DNA"/>
</dbReference>
<dbReference type="Proteomes" id="UP000001416">
    <property type="component" value="Chromosome"/>
</dbReference>
<keyword evidence="2" id="KW-1185">Reference proteome</keyword>
<dbReference type="eggNOG" id="COG3657">
    <property type="taxonomic scope" value="Bacteria"/>
</dbReference>
<dbReference type="RefSeq" id="WP_011111933.1">
    <property type="nucleotide sequence ID" value="NC_004757.1"/>
</dbReference>
<dbReference type="PIRSF" id="PIRSF028744">
    <property type="entry name" value="Addict_mod_HI1419"/>
    <property type="match status" value="1"/>
</dbReference>
<sequence>MVYSLGYKTMYIVKRLDEFDKWLDGLKDRPTRIRLIRRLDKARQGLLGDVKSVGEGVFEMREFFGSGWRMYYIQQGGTIILMLGGGDKSTQSKDIQKAIQLANDLGENSYE</sequence>
<gene>
    <name evidence="1" type="ordered locus">NE1356</name>
</gene>
<accession>Q82UW3</accession>
<dbReference type="GeneID" id="87104534"/>
<name>Q82UW3_NITEU</name>
<dbReference type="PhylomeDB" id="Q82UW3"/>
<dbReference type="STRING" id="228410.NE1356"/>
<proteinExistence type="predicted"/>
<reference evidence="1 2" key="1">
    <citation type="journal article" date="2003" name="J. Bacteriol.">
        <title>Complete genome sequence of the ammonia-oxidizing bacterium and obligate chemolithoautotroph Nitrosomonas europaea.</title>
        <authorList>
            <person name="Chain P."/>
            <person name="Lamerdin J."/>
            <person name="Larimer F."/>
            <person name="Regala W."/>
            <person name="Land M."/>
            <person name="Hauser L."/>
            <person name="Hooper A."/>
            <person name="Klotz M."/>
            <person name="Norton J."/>
            <person name="Sayavedra-Soto L."/>
            <person name="Arciero D."/>
            <person name="Hommes N."/>
            <person name="Whittaker M."/>
            <person name="Arp D."/>
        </authorList>
    </citation>
    <scope>NUCLEOTIDE SEQUENCE [LARGE SCALE GENOMIC DNA]</scope>
    <source>
        <strain evidence="2">ATCC 19718 / CIP 103999 / KCTC 2705 / NBRC 14298</strain>
    </source>
</reference>
<dbReference type="HOGENOM" id="CLU_152445_0_0_4"/>
<dbReference type="NCBIfam" id="TIGR02683">
    <property type="entry name" value="upstrm_HI1419"/>
    <property type="match status" value="1"/>
</dbReference>
<dbReference type="AlphaFoldDB" id="Q82UW3"/>
<dbReference type="KEGG" id="neu:NE1356"/>